<protein>
    <recommendedName>
        <fullName evidence="5">Exodeoxyribonuclease 7 large subunit</fullName>
        <ecNumber evidence="5">3.1.11.6</ecNumber>
    </recommendedName>
    <alternativeName>
        <fullName evidence="5">Exodeoxyribonuclease VII large subunit</fullName>
        <shortName evidence="5">Exonuclease VII large subunit</shortName>
    </alternativeName>
</protein>
<dbReference type="CDD" id="cd04489">
    <property type="entry name" value="ExoVII_LU_OBF"/>
    <property type="match status" value="1"/>
</dbReference>
<keyword evidence="1 5" id="KW-0963">Cytoplasm</keyword>
<evidence type="ECO:0000256" key="5">
    <source>
        <dbReference type="HAMAP-Rule" id="MF_00378"/>
    </source>
</evidence>
<evidence type="ECO:0000256" key="3">
    <source>
        <dbReference type="ARBA" id="ARBA00022801"/>
    </source>
</evidence>
<dbReference type="Pfam" id="PF13742">
    <property type="entry name" value="tRNA_anti_2"/>
    <property type="match status" value="1"/>
</dbReference>
<evidence type="ECO:0000256" key="2">
    <source>
        <dbReference type="ARBA" id="ARBA00022722"/>
    </source>
</evidence>
<comment type="subcellular location">
    <subcellularLocation>
        <location evidence="5 6">Cytoplasm</location>
    </subcellularLocation>
</comment>
<reference evidence="9 10" key="1">
    <citation type="submission" date="2011-08" db="EMBL/GenBank/DDBJ databases">
        <authorList>
            <person name="Weinstock G."/>
            <person name="Sodergren E."/>
            <person name="Clifton S."/>
            <person name="Fulton L."/>
            <person name="Fulton B."/>
            <person name="Courtney L."/>
            <person name="Fronick C."/>
            <person name="Harrison M."/>
            <person name="Strong C."/>
            <person name="Farmer C."/>
            <person name="Delahaunty K."/>
            <person name="Markovic C."/>
            <person name="Hall O."/>
            <person name="Minx P."/>
            <person name="Tomlinson C."/>
            <person name="Mitreva M."/>
            <person name="Hou S."/>
            <person name="Chen J."/>
            <person name="Wollam A."/>
            <person name="Pepin K.H."/>
            <person name="Johnson M."/>
            <person name="Bhonagiri V."/>
            <person name="Zhang X."/>
            <person name="Suruliraj S."/>
            <person name="Warren W."/>
            <person name="Chinwalla A."/>
            <person name="Mardis E.R."/>
            <person name="Wilson R.K."/>
        </authorList>
    </citation>
    <scope>NUCLEOTIDE SEQUENCE [LARGE SCALE GENOMIC DNA]</scope>
    <source>
        <strain evidence="9 10">DP7</strain>
    </source>
</reference>
<dbReference type="Pfam" id="PF02601">
    <property type="entry name" value="Exonuc_VII_L"/>
    <property type="match status" value="1"/>
</dbReference>
<comment type="caution">
    <text evidence="9">The sequence shown here is derived from an EMBL/GenBank/DDBJ whole genome shotgun (WGS) entry which is preliminary data.</text>
</comment>
<evidence type="ECO:0000259" key="7">
    <source>
        <dbReference type="Pfam" id="PF02601"/>
    </source>
</evidence>
<dbReference type="PANTHER" id="PTHR30008:SF0">
    <property type="entry name" value="EXODEOXYRIBONUCLEASE 7 LARGE SUBUNIT"/>
    <property type="match status" value="1"/>
</dbReference>
<comment type="similarity">
    <text evidence="5 6">Belongs to the XseA family.</text>
</comment>
<evidence type="ECO:0000256" key="1">
    <source>
        <dbReference type="ARBA" id="ARBA00022490"/>
    </source>
</evidence>
<keyword evidence="3 5" id="KW-0378">Hydrolase</keyword>
<evidence type="ECO:0000259" key="8">
    <source>
        <dbReference type="Pfam" id="PF13742"/>
    </source>
</evidence>
<comment type="function">
    <text evidence="5">Bidirectionally degrades single-stranded DNA into large acid-insoluble oligonucleotides, which are then degraded further into small acid-soluble oligonucleotides.</text>
</comment>
<dbReference type="GO" id="GO:0003676">
    <property type="term" value="F:nucleic acid binding"/>
    <property type="evidence" value="ECO:0007669"/>
    <property type="project" value="InterPro"/>
</dbReference>
<name>G9XL68_DESHA</name>
<evidence type="ECO:0000256" key="6">
    <source>
        <dbReference type="RuleBase" id="RU004355"/>
    </source>
</evidence>
<proteinExistence type="inferred from homology"/>
<dbReference type="PATRIC" id="fig|537010.4.peg.1586"/>
<keyword evidence="2 5" id="KW-0540">Nuclease</keyword>
<dbReference type="InterPro" id="IPR003753">
    <property type="entry name" value="Exonuc_VII_L"/>
</dbReference>
<comment type="catalytic activity">
    <reaction evidence="5 6">
        <text>Exonucleolytic cleavage in either 5'- to 3'- or 3'- to 5'-direction to yield nucleoside 5'-phosphates.</text>
        <dbReference type="EC" id="3.1.11.6"/>
    </reaction>
</comment>
<feature type="domain" description="Exonuclease VII large subunit C-terminal" evidence="7">
    <location>
        <begin position="127"/>
        <end position="340"/>
    </location>
</feature>
<evidence type="ECO:0000313" key="10">
    <source>
        <dbReference type="Proteomes" id="UP000004416"/>
    </source>
</evidence>
<dbReference type="GO" id="GO:0006308">
    <property type="term" value="P:DNA catabolic process"/>
    <property type="evidence" value="ECO:0007669"/>
    <property type="project" value="UniProtKB-UniRule"/>
</dbReference>
<comment type="subunit">
    <text evidence="5">Heterooligomer composed of large and small subunits.</text>
</comment>
<feature type="domain" description="OB-fold nucleic acid binding" evidence="8">
    <location>
        <begin position="8"/>
        <end position="104"/>
    </location>
</feature>
<accession>G9XL68</accession>
<keyword evidence="4 5" id="KW-0269">Exonuclease</keyword>
<organism evidence="9 10">
    <name type="scientific">Desulfitobacterium hafniense DP7</name>
    <dbReference type="NCBI Taxonomy" id="537010"/>
    <lineage>
        <taxon>Bacteria</taxon>
        <taxon>Bacillati</taxon>
        <taxon>Bacillota</taxon>
        <taxon>Clostridia</taxon>
        <taxon>Eubacteriales</taxon>
        <taxon>Desulfitobacteriaceae</taxon>
        <taxon>Desulfitobacterium</taxon>
    </lineage>
</organism>
<dbReference type="EC" id="3.1.11.6" evidence="5"/>
<dbReference type="HOGENOM" id="CLU_023625_3_1_9"/>
<dbReference type="AlphaFoldDB" id="G9XL68"/>
<evidence type="ECO:0000256" key="4">
    <source>
        <dbReference type="ARBA" id="ARBA00022839"/>
    </source>
</evidence>
<dbReference type="HAMAP" id="MF_00378">
    <property type="entry name" value="Exonuc_7_L"/>
    <property type="match status" value="1"/>
</dbReference>
<dbReference type="InterPro" id="IPR025824">
    <property type="entry name" value="OB-fold_nuc-bd_dom"/>
</dbReference>
<sequence>MKNVPKIWTVAELTREIGQTLNDNPDFVNCWVSGEISNYKNHRPSGHWYFTLKDEQSSMKGVMFRSRAERVRFTPQDGMKVLVRGSIRIYERDGTIQLYAEEMQPSGVGALYLAFEQLKERLGQEGLFAPERKKAIPRYPRRIGIVTSPTGAAIKDILKVMFRRNPQISWILAPAAVQGELAPKEVAQAIARLNRHSQVDVIIVGRGGGSLEELWAFNTEEVARAIAASGIPVISAVGHETDVTIADMVADLRAPTPSAAAELAVPVWRELKSDLEQLEARLHSTMSSQLQRKRQRLDSLKTIGPLSNPFWRIDQNRQRLDSLSERVEQGMTRFVSDKNGILKLLTAKLDLLSPLAILGRGYSLTYGPKGNVLRKSDDINVGQQVQVRLQQGVLTCAVLAKSVDSD</sequence>
<dbReference type="Proteomes" id="UP000004416">
    <property type="component" value="Unassembled WGS sequence"/>
</dbReference>
<gene>
    <name evidence="5" type="primary">xseA</name>
    <name evidence="9" type="ORF">HMPREF0322_01702</name>
</gene>
<dbReference type="GO" id="GO:0008855">
    <property type="term" value="F:exodeoxyribonuclease VII activity"/>
    <property type="evidence" value="ECO:0007669"/>
    <property type="project" value="UniProtKB-UniRule"/>
</dbReference>
<dbReference type="NCBIfam" id="TIGR00237">
    <property type="entry name" value="xseA"/>
    <property type="match status" value="1"/>
</dbReference>
<dbReference type="InterPro" id="IPR020579">
    <property type="entry name" value="Exonuc_VII_lsu_C"/>
</dbReference>
<dbReference type="PANTHER" id="PTHR30008">
    <property type="entry name" value="EXODEOXYRIBONUCLEASE 7 LARGE SUBUNIT"/>
    <property type="match status" value="1"/>
</dbReference>
<evidence type="ECO:0000313" key="9">
    <source>
        <dbReference type="EMBL" id="EHL07585.1"/>
    </source>
</evidence>
<dbReference type="EMBL" id="AFZX01000040">
    <property type="protein sequence ID" value="EHL07585.1"/>
    <property type="molecule type" value="Genomic_DNA"/>
</dbReference>
<dbReference type="GO" id="GO:0005737">
    <property type="term" value="C:cytoplasm"/>
    <property type="evidence" value="ECO:0007669"/>
    <property type="project" value="UniProtKB-SubCell"/>
</dbReference>
<dbReference type="GO" id="GO:0009318">
    <property type="term" value="C:exodeoxyribonuclease VII complex"/>
    <property type="evidence" value="ECO:0007669"/>
    <property type="project" value="UniProtKB-UniRule"/>
</dbReference>